<dbReference type="EMBL" id="CAJNOT010000182">
    <property type="protein sequence ID" value="CAF0882838.1"/>
    <property type="molecule type" value="Genomic_DNA"/>
</dbReference>
<dbReference type="EMBL" id="CAJOBD010003533">
    <property type="protein sequence ID" value="CAF3953510.1"/>
    <property type="molecule type" value="Genomic_DNA"/>
</dbReference>
<evidence type="ECO:0000313" key="6">
    <source>
        <dbReference type="Proteomes" id="UP000663870"/>
    </source>
</evidence>
<dbReference type="AlphaFoldDB" id="A0A813YE84"/>
<dbReference type="Proteomes" id="UP000663870">
    <property type="component" value="Unassembled WGS sequence"/>
</dbReference>
<dbReference type="Proteomes" id="UP000663854">
    <property type="component" value="Unassembled WGS sequence"/>
</dbReference>
<evidence type="ECO:0000313" key="1">
    <source>
        <dbReference type="EMBL" id="CAF0882838.1"/>
    </source>
</evidence>
<evidence type="ECO:0000313" key="5">
    <source>
        <dbReference type="Proteomes" id="UP000663864"/>
    </source>
</evidence>
<evidence type="ECO:0000313" key="3">
    <source>
        <dbReference type="EMBL" id="CAF0979019.1"/>
    </source>
</evidence>
<gene>
    <name evidence="4" type="ORF">JBS370_LOCUS23670</name>
    <name evidence="3" type="ORF">JXQ802_LOCUS13077</name>
    <name evidence="2" type="ORF">PYM288_LOCUS10852</name>
    <name evidence="1" type="ORF">ZHD862_LOCUS6474</name>
</gene>
<evidence type="ECO:0000313" key="4">
    <source>
        <dbReference type="EMBL" id="CAF3953510.1"/>
    </source>
</evidence>
<protein>
    <submittedName>
        <fullName evidence="1">Uncharacterized protein</fullName>
    </submittedName>
</protein>
<evidence type="ECO:0000313" key="2">
    <source>
        <dbReference type="EMBL" id="CAF0927125.1"/>
    </source>
</evidence>
<comment type="caution">
    <text evidence="1">The sequence shown here is derived from an EMBL/GenBank/DDBJ whole genome shotgun (WGS) entry which is preliminary data.</text>
</comment>
<name>A0A813YE84_9BILA</name>
<dbReference type="EMBL" id="CAJNOH010000175">
    <property type="protein sequence ID" value="CAF0927125.1"/>
    <property type="molecule type" value="Genomic_DNA"/>
</dbReference>
<accession>A0A813YE84</accession>
<reference evidence="1" key="1">
    <citation type="submission" date="2021-02" db="EMBL/GenBank/DDBJ databases">
        <authorList>
            <person name="Nowell W R."/>
        </authorList>
    </citation>
    <scope>NUCLEOTIDE SEQUENCE</scope>
</reference>
<keyword evidence="6" id="KW-1185">Reference proteome</keyword>
<sequence length="107" mass="12938">MSSNKSLEKQLRSHSIHATIARDLERMKRLQRLEMKQAKDFHVFERRRNLHAKWNQRADHKILGQNSINNNHNHSTMTLDEFMQHEKIKQDKIMNSKKLANERIRLK</sequence>
<proteinExistence type="predicted"/>
<dbReference type="EMBL" id="CAJNOL010000276">
    <property type="protein sequence ID" value="CAF0979019.1"/>
    <property type="molecule type" value="Genomic_DNA"/>
</dbReference>
<dbReference type="Proteomes" id="UP000663864">
    <property type="component" value="Unassembled WGS sequence"/>
</dbReference>
<organism evidence="1 5">
    <name type="scientific">Rotaria sordida</name>
    <dbReference type="NCBI Taxonomy" id="392033"/>
    <lineage>
        <taxon>Eukaryota</taxon>
        <taxon>Metazoa</taxon>
        <taxon>Spiralia</taxon>
        <taxon>Gnathifera</taxon>
        <taxon>Rotifera</taxon>
        <taxon>Eurotatoria</taxon>
        <taxon>Bdelloidea</taxon>
        <taxon>Philodinida</taxon>
        <taxon>Philodinidae</taxon>
        <taxon>Rotaria</taxon>
    </lineage>
</organism>
<dbReference type="Proteomes" id="UP000663836">
    <property type="component" value="Unassembled WGS sequence"/>
</dbReference>